<keyword evidence="7" id="KW-0150">Chloroplast</keyword>
<reference evidence="22 24" key="1">
    <citation type="journal article" date="2008" name="Science">
        <title>The Physcomitrella genome reveals evolutionary insights into the conquest of land by plants.</title>
        <authorList>
            <person name="Rensing S."/>
            <person name="Lang D."/>
            <person name="Zimmer A."/>
            <person name="Terry A."/>
            <person name="Salamov A."/>
            <person name="Shapiro H."/>
            <person name="Nishiyama T."/>
            <person name="Perroud P.-F."/>
            <person name="Lindquist E."/>
            <person name="Kamisugi Y."/>
            <person name="Tanahashi T."/>
            <person name="Sakakibara K."/>
            <person name="Fujita T."/>
            <person name="Oishi K."/>
            <person name="Shin-I T."/>
            <person name="Kuroki Y."/>
            <person name="Toyoda A."/>
            <person name="Suzuki Y."/>
            <person name="Hashimoto A."/>
            <person name="Yamaguchi K."/>
            <person name="Sugano A."/>
            <person name="Kohara Y."/>
            <person name="Fujiyama A."/>
            <person name="Anterola A."/>
            <person name="Aoki S."/>
            <person name="Ashton N."/>
            <person name="Barbazuk W.B."/>
            <person name="Barker E."/>
            <person name="Bennetzen J."/>
            <person name="Bezanilla M."/>
            <person name="Blankenship R."/>
            <person name="Cho S.H."/>
            <person name="Dutcher S."/>
            <person name="Estelle M."/>
            <person name="Fawcett J.A."/>
            <person name="Gundlach H."/>
            <person name="Hanada K."/>
            <person name="Heyl A."/>
            <person name="Hicks K.A."/>
            <person name="Hugh J."/>
            <person name="Lohr M."/>
            <person name="Mayer K."/>
            <person name="Melkozernov A."/>
            <person name="Murata T."/>
            <person name="Nelson D."/>
            <person name="Pils B."/>
            <person name="Prigge M."/>
            <person name="Reiss B."/>
            <person name="Renner T."/>
            <person name="Rombauts S."/>
            <person name="Rushton P."/>
            <person name="Sanderfoot A."/>
            <person name="Schween G."/>
            <person name="Shiu S.-H."/>
            <person name="Stueber K."/>
            <person name="Theodoulou F.L."/>
            <person name="Tu H."/>
            <person name="Van de Peer Y."/>
            <person name="Verrier P.J."/>
            <person name="Waters E."/>
            <person name="Wood A."/>
            <person name="Yang L."/>
            <person name="Cove D."/>
            <person name="Cuming A."/>
            <person name="Hasebe M."/>
            <person name="Lucas S."/>
            <person name="Mishler D.B."/>
            <person name="Reski R."/>
            <person name="Grigoriev I."/>
            <person name="Quatrano R.S."/>
            <person name="Boore J.L."/>
        </authorList>
    </citation>
    <scope>NUCLEOTIDE SEQUENCE [LARGE SCALE GENOMIC DNA]</scope>
    <source>
        <strain evidence="23 24">cv. Gransden 2004</strain>
    </source>
</reference>
<dbReference type="InterPro" id="IPR020548">
    <property type="entry name" value="Fructose_bisphosphatase_AS"/>
</dbReference>
<dbReference type="GO" id="GO:0006094">
    <property type="term" value="P:gluconeogenesis"/>
    <property type="evidence" value="ECO:0000318"/>
    <property type="project" value="GO_Central"/>
</dbReference>
<dbReference type="GO" id="GO:0006002">
    <property type="term" value="P:fructose 6-phosphate metabolic process"/>
    <property type="evidence" value="ECO:0000318"/>
    <property type="project" value="GO_Central"/>
</dbReference>
<evidence type="ECO:0000256" key="2">
    <source>
        <dbReference type="ARBA" id="ARBA00004229"/>
    </source>
</evidence>
<keyword evidence="24" id="KW-1185">Reference proteome</keyword>
<evidence type="ECO:0000256" key="10">
    <source>
        <dbReference type="ARBA" id="ARBA00022723"/>
    </source>
</evidence>
<dbReference type="CDD" id="cd00354">
    <property type="entry name" value="FBPase"/>
    <property type="match status" value="1"/>
</dbReference>
<comment type="similarity">
    <text evidence="4">Belongs to the FBPase class 1 family.</text>
</comment>
<dbReference type="GO" id="GO:0009507">
    <property type="term" value="C:chloroplast"/>
    <property type="evidence" value="ECO:0007669"/>
    <property type="project" value="UniProtKB-SubCell"/>
</dbReference>
<dbReference type="FunFam" id="3.30.540.10:FF:000010">
    <property type="entry name" value="Sedoheptulose-1,7-bisphosphatase, chloroplastic"/>
    <property type="match status" value="1"/>
</dbReference>
<dbReference type="InterPro" id="IPR000146">
    <property type="entry name" value="FBPase_class-1"/>
</dbReference>
<reference evidence="22 24" key="2">
    <citation type="journal article" date="2018" name="Plant J.">
        <title>The Physcomitrella patens chromosome-scale assembly reveals moss genome structure and evolution.</title>
        <authorList>
            <person name="Lang D."/>
            <person name="Ullrich K.K."/>
            <person name="Murat F."/>
            <person name="Fuchs J."/>
            <person name="Jenkins J."/>
            <person name="Haas F.B."/>
            <person name="Piednoel M."/>
            <person name="Gundlach H."/>
            <person name="Van Bel M."/>
            <person name="Meyberg R."/>
            <person name="Vives C."/>
            <person name="Morata J."/>
            <person name="Symeonidi A."/>
            <person name="Hiss M."/>
            <person name="Muchero W."/>
            <person name="Kamisugi Y."/>
            <person name="Saleh O."/>
            <person name="Blanc G."/>
            <person name="Decker E.L."/>
            <person name="van Gessel N."/>
            <person name="Grimwood J."/>
            <person name="Hayes R.D."/>
            <person name="Graham S.W."/>
            <person name="Gunter L.E."/>
            <person name="McDaniel S.F."/>
            <person name="Hoernstein S.N.W."/>
            <person name="Larsson A."/>
            <person name="Li F.W."/>
            <person name="Perroud P.F."/>
            <person name="Phillips J."/>
            <person name="Ranjan P."/>
            <person name="Rokshar D.S."/>
            <person name="Rothfels C.J."/>
            <person name="Schneider L."/>
            <person name="Shu S."/>
            <person name="Stevenson D.W."/>
            <person name="Thummler F."/>
            <person name="Tillich M."/>
            <person name="Villarreal Aguilar J.C."/>
            <person name="Widiez T."/>
            <person name="Wong G.K."/>
            <person name="Wymore A."/>
            <person name="Zhang Y."/>
            <person name="Zimmer A.D."/>
            <person name="Quatrano R.S."/>
            <person name="Mayer K.F.X."/>
            <person name="Goodstein D."/>
            <person name="Casacuberta J.M."/>
            <person name="Vandepoele K."/>
            <person name="Reski R."/>
            <person name="Cuming A.C."/>
            <person name="Tuskan G.A."/>
            <person name="Maumus F."/>
            <person name="Salse J."/>
            <person name="Schmutz J."/>
            <person name="Rensing S.A."/>
        </authorList>
    </citation>
    <scope>NUCLEOTIDE SEQUENCE [LARGE SCALE GENOMIC DNA]</scope>
    <source>
        <strain evidence="23 24">cv. Gransden 2004</strain>
    </source>
</reference>
<dbReference type="EnsemblPlants" id="Pp3c6_22140V3.2">
    <property type="protein sequence ID" value="Pp3c6_22140V3.2"/>
    <property type="gene ID" value="Pp3c6_22140"/>
</dbReference>
<keyword evidence="10" id="KW-0479">Metal-binding</keyword>
<keyword evidence="13" id="KW-0809">Transit peptide</keyword>
<dbReference type="PROSITE" id="PS00124">
    <property type="entry name" value="FBPASE"/>
    <property type="match status" value="1"/>
</dbReference>
<dbReference type="Pfam" id="PF18913">
    <property type="entry name" value="FBPase_C"/>
    <property type="match status" value="1"/>
</dbReference>
<sequence length="396" mass="42494">MATIMAAAVAAGSTVSTFAKASSSSSVLGRGAQAAAPLRSVACASLGGKSSSLYGAQVINARNAVAQKASSTNREALIRAELGDSLEEFLAKATPDKKLARLLVCMGEALRTIAFKVRTASCGATACVNTFGDEQLAVDMLADKLLFEALRYSHVCKYACSEEEPVLQDMEGEGFSVAFDPLDGSSIVDTNFTVGTIFGVWPGDKLTGITGRDQAASAMGIYGPRTTYVIAINGFPGTHEFLLMDDGKWQHVKETTEIKEGKLFSPGNLRATFDNADYEKLINYYVSEKYTLRYTGGMVPDVNQLIVKERGIFTNVTSPSTKAKLRLLFEVAPLGLLIENAGGYSSDGKQSVLDKQVVNTDDRTQVAYGSRDEIIRFEEMLYGDSRLKAELAALKA</sequence>
<keyword evidence="8" id="KW-0113">Calvin cycle</keyword>
<keyword evidence="14" id="KW-1015">Disulfide bond</keyword>
<dbReference type="GO" id="GO:0042132">
    <property type="term" value="F:fructose 1,6-bisphosphate 1-phosphatase activity"/>
    <property type="evidence" value="ECO:0000318"/>
    <property type="project" value="GO_Central"/>
</dbReference>
<gene>
    <name evidence="23" type="primary">LOC112284004</name>
    <name evidence="22" type="ORF">PHYPA_009322</name>
</gene>
<comment type="pathway">
    <text evidence="3">Carbohydrate biosynthesis; Calvin cycle.</text>
</comment>
<dbReference type="InterPro" id="IPR033391">
    <property type="entry name" value="FBPase_N"/>
</dbReference>
<organism evidence="22">
    <name type="scientific">Physcomitrium patens</name>
    <name type="common">Spreading-leaved earth moss</name>
    <name type="synonym">Physcomitrella patens</name>
    <dbReference type="NCBI Taxonomy" id="3218"/>
    <lineage>
        <taxon>Eukaryota</taxon>
        <taxon>Viridiplantae</taxon>
        <taxon>Streptophyta</taxon>
        <taxon>Embryophyta</taxon>
        <taxon>Bryophyta</taxon>
        <taxon>Bryophytina</taxon>
        <taxon>Bryopsida</taxon>
        <taxon>Funariidae</taxon>
        <taxon>Funariales</taxon>
        <taxon>Funariaceae</taxon>
        <taxon>Physcomitrium</taxon>
    </lineage>
</organism>
<evidence type="ECO:0000256" key="7">
    <source>
        <dbReference type="ARBA" id="ARBA00022528"/>
    </source>
</evidence>
<evidence type="ECO:0000313" key="23">
    <source>
        <dbReference type="EnsemblPlants" id="Pp3c6_22140V3.1"/>
    </source>
</evidence>
<evidence type="ECO:0000259" key="21">
    <source>
        <dbReference type="Pfam" id="PF18913"/>
    </source>
</evidence>
<dbReference type="GeneID" id="112284004"/>
<protein>
    <recommendedName>
        <fullName evidence="17">Sedoheptulose-1,7-bisphosphatase, chloroplastic</fullName>
        <ecNumber evidence="6">3.1.3.37</ecNumber>
    </recommendedName>
    <alternativeName>
        <fullName evidence="18">SED(1,7)P2ase</fullName>
    </alternativeName>
    <alternativeName>
        <fullName evidence="19">Sedoheptulose bisphosphatase</fullName>
    </alternativeName>
</protein>
<evidence type="ECO:0000259" key="20">
    <source>
        <dbReference type="Pfam" id="PF00316"/>
    </source>
</evidence>
<comment type="subcellular location">
    <subcellularLocation>
        <location evidence="2">Plastid</location>
        <location evidence="2">Chloroplast</location>
    </subcellularLocation>
</comment>
<dbReference type="OrthoDB" id="10256725at2759"/>
<dbReference type="EMBL" id="ABEU02000006">
    <property type="protein sequence ID" value="PNR52947.1"/>
    <property type="molecule type" value="Genomic_DNA"/>
</dbReference>
<reference evidence="23" key="3">
    <citation type="submission" date="2020-12" db="UniProtKB">
        <authorList>
            <consortium name="EnsemblPlants"/>
        </authorList>
    </citation>
    <scope>IDENTIFICATION</scope>
</reference>
<evidence type="ECO:0000256" key="6">
    <source>
        <dbReference type="ARBA" id="ARBA00013045"/>
    </source>
</evidence>
<dbReference type="GO" id="GO:0019253">
    <property type="term" value="P:reductive pentose-phosphate cycle"/>
    <property type="evidence" value="ECO:0007669"/>
    <property type="project" value="UniProtKB-KW"/>
</dbReference>
<dbReference type="InterPro" id="IPR044015">
    <property type="entry name" value="FBPase_C_dom"/>
</dbReference>
<name>A9U222_PHYPA</name>
<evidence type="ECO:0000256" key="19">
    <source>
        <dbReference type="ARBA" id="ARBA00082094"/>
    </source>
</evidence>
<feature type="domain" description="Fructose-1-6-bisphosphatase class I N-terminal" evidence="20">
    <location>
        <begin position="95"/>
        <end position="254"/>
    </location>
</feature>
<dbReference type="eggNOG" id="KOG1458">
    <property type="taxonomic scope" value="Eukaryota"/>
</dbReference>
<dbReference type="InterPro" id="IPR023079">
    <property type="entry name" value="SBPase"/>
</dbReference>
<feature type="domain" description="Fructose-1-6-bisphosphatase class 1 C-terminal" evidence="21">
    <location>
        <begin position="259"/>
        <end position="381"/>
    </location>
</feature>
<evidence type="ECO:0000256" key="14">
    <source>
        <dbReference type="ARBA" id="ARBA00023157"/>
    </source>
</evidence>
<dbReference type="PaxDb" id="3218-PP1S429_29V6.1"/>
<evidence type="ECO:0000313" key="22">
    <source>
        <dbReference type="EMBL" id="PNR52947.1"/>
    </source>
</evidence>
<dbReference type="Gene3D" id="3.30.540.10">
    <property type="entry name" value="Fructose-1,6-Bisphosphatase, subunit A, domain 1"/>
    <property type="match status" value="1"/>
</dbReference>
<dbReference type="PRINTS" id="PR01958">
    <property type="entry name" value="S17BPHPHTASE"/>
</dbReference>
<dbReference type="AlphaFoldDB" id="A9U222"/>
<evidence type="ECO:0000256" key="17">
    <source>
        <dbReference type="ARBA" id="ARBA00070639"/>
    </source>
</evidence>
<dbReference type="GO" id="GO:0030388">
    <property type="term" value="P:fructose 1,6-bisphosphate metabolic process"/>
    <property type="evidence" value="ECO:0000318"/>
    <property type="project" value="GO_Central"/>
</dbReference>
<dbReference type="GO" id="GO:0006000">
    <property type="term" value="P:fructose metabolic process"/>
    <property type="evidence" value="ECO:0000318"/>
    <property type="project" value="GO_Central"/>
</dbReference>
<evidence type="ECO:0000256" key="12">
    <source>
        <dbReference type="ARBA" id="ARBA00022842"/>
    </source>
</evidence>
<dbReference type="OMA" id="PKCAIGD"/>
<proteinExistence type="inferred from homology"/>
<dbReference type="STRING" id="3218.A9U222"/>
<dbReference type="EnsemblPlants" id="Pp3c6_22140V3.1">
    <property type="protein sequence ID" value="Pp3c6_22140V3.1"/>
    <property type="gene ID" value="Pp3c6_22140"/>
</dbReference>
<keyword evidence="15" id="KW-0119">Carbohydrate metabolism</keyword>
<dbReference type="GO" id="GO:0005737">
    <property type="term" value="C:cytoplasm"/>
    <property type="evidence" value="ECO:0000318"/>
    <property type="project" value="GO_Central"/>
</dbReference>
<evidence type="ECO:0000256" key="3">
    <source>
        <dbReference type="ARBA" id="ARBA00005215"/>
    </source>
</evidence>
<evidence type="ECO:0000256" key="15">
    <source>
        <dbReference type="ARBA" id="ARBA00023277"/>
    </source>
</evidence>
<keyword evidence="9" id="KW-0934">Plastid</keyword>
<accession>A9U222</accession>
<evidence type="ECO:0000256" key="1">
    <source>
        <dbReference type="ARBA" id="ARBA00001946"/>
    </source>
</evidence>
<dbReference type="HOGENOM" id="CLU_039977_3_1_1"/>
<evidence type="ECO:0000256" key="4">
    <source>
        <dbReference type="ARBA" id="ARBA00010941"/>
    </source>
</evidence>
<evidence type="ECO:0000256" key="13">
    <source>
        <dbReference type="ARBA" id="ARBA00022946"/>
    </source>
</evidence>
<dbReference type="Gene3D" id="3.40.190.80">
    <property type="match status" value="1"/>
</dbReference>
<dbReference type="SUPFAM" id="SSF56655">
    <property type="entry name" value="Carbohydrate phosphatase"/>
    <property type="match status" value="1"/>
</dbReference>
<evidence type="ECO:0000313" key="24">
    <source>
        <dbReference type="Proteomes" id="UP000006727"/>
    </source>
</evidence>
<keyword evidence="12" id="KW-0460">Magnesium</keyword>
<evidence type="ECO:0000256" key="11">
    <source>
        <dbReference type="ARBA" id="ARBA00022801"/>
    </source>
</evidence>
<dbReference type="Proteomes" id="UP000006727">
    <property type="component" value="Chromosome 6"/>
</dbReference>
<dbReference type="Gramene" id="Pp3c6_22140V3.2">
    <property type="protein sequence ID" value="Pp3c6_22140V3.2"/>
    <property type="gene ID" value="Pp3c6_22140"/>
</dbReference>
<evidence type="ECO:0000256" key="9">
    <source>
        <dbReference type="ARBA" id="ARBA00022640"/>
    </source>
</evidence>
<dbReference type="Gramene" id="Pp3c6_22140V3.1">
    <property type="protein sequence ID" value="Pp3c6_22140V3.1"/>
    <property type="gene ID" value="Pp3c6_22140"/>
</dbReference>
<keyword evidence="11" id="KW-0378">Hydrolase</keyword>
<dbReference type="EC" id="3.1.3.37" evidence="6"/>
<evidence type="ECO:0000256" key="8">
    <source>
        <dbReference type="ARBA" id="ARBA00022567"/>
    </source>
</evidence>
<dbReference type="Pfam" id="PF00316">
    <property type="entry name" value="FBPase"/>
    <property type="match status" value="1"/>
</dbReference>
<comment type="subunit">
    <text evidence="5">Homodimer.</text>
</comment>
<evidence type="ECO:0000256" key="16">
    <source>
        <dbReference type="ARBA" id="ARBA00034040"/>
    </source>
</evidence>
<dbReference type="PANTHER" id="PTHR11556:SF35">
    <property type="entry name" value="SEDOHEPTULOSE-1,7-BISPHOSPHATASE, CHLOROPLASTIC"/>
    <property type="match status" value="1"/>
</dbReference>
<comment type="catalytic activity">
    <reaction evidence="16">
        <text>D-sedoheptulose 1,7-bisphosphate + H2O = D-sedoheptulose 7-phosphate + phosphate</text>
        <dbReference type="Rhea" id="RHEA:17461"/>
        <dbReference type="ChEBI" id="CHEBI:15377"/>
        <dbReference type="ChEBI" id="CHEBI:43474"/>
        <dbReference type="ChEBI" id="CHEBI:57483"/>
        <dbReference type="ChEBI" id="CHEBI:58335"/>
        <dbReference type="EC" id="3.1.3.37"/>
    </reaction>
</comment>
<evidence type="ECO:0000256" key="18">
    <source>
        <dbReference type="ARBA" id="ARBA00077067"/>
    </source>
</evidence>
<dbReference type="RefSeq" id="XP_024379217.1">
    <property type="nucleotide sequence ID" value="XM_024523449.2"/>
</dbReference>
<evidence type="ECO:0000256" key="5">
    <source>
        <dbReference type="ARBA" id="ARBA00011738"/>
    </source>
</evidence>
<dbReference type="GO" id="GO:0046872">
    <property type="term" value="F:metal ion binding"/>
    <property type="evidence" value="ECO:0007669"/>
    <property type="project" value="UniProtKB-KW"/>
</dbReference>
<comment type="cofactor">
    <cofactor evidence="1">
        <name>Mg(2+)</name>
        <dbReference type="ChEBI" id="CHEBI:18420"/>
    </cofactor>
</comment>
<dbReference type="FunFam" id="3.40.190.80:FF:000008">
    <property type="entry name" value="Sedoheptulose-1,7-bisphosphatase, chloroplastic"/>
    <property type="match status" value="1"/>
</dbReference>
<dbReference type="GO" id="GO:0050278">
    <property type="term" value="F:sedoheptulose-bisphosphatase activity"/>
    <property type="evidence" value="ECO:0007669"/>
    <property type="project" value="UniProtKB-EC"/>
</dbReference>
<dbReference type="PANTHER" id="PTHR11556">
    <property type="entry name" value="FRUCTOSE-1,6-BISPHOSPHATASE-RELATED"/>
    <property type="match status" value="1"/>
</dbReference>